<dbReference type="PANTHER" id="PTHR17985">
    <property type="entry name" value="SER/THR-RICH PROTEIN T10 IN DGCR REGION"/>
    <property type="match status" value="1"/>
</dbReference>
<sequence length="276" mass="30728">MCLIALRWSPDAEWPLIVAANRDEFYQRASAPAHHWPNNPGLFAGLDKQAGGTWLGINTQGRFAAVTNFRRPGETGTISRGALPHDFLTGNQTAQEYLDSLQETSQQFAGFNLLIADDTGLWYFTNRSQTTADGNSLQQLSPGTYGLSNHLLDTPWPKLLRLKEGFIQANDKPSPDVAALIALLQDDWQPEDTELPDTGVGMARERLLSSCFISSPVYGTRTSTALILNRYGRLSWHEQHYGPDGVMEDRYAWELMLKPGWMTTTAISPTEPMRTA</sequence>
<keyword evidence="2" id="KW-1185">Reference proteome</keyword>
<name>A0ABP8VBE0_9GAMM</name>
<dbReference type="Pfam" id="PF05742">
    <property type="entry name" value="TANGO2"/>
    <property type="match status" value="1"/>
</dbReference>
<protein>
    <submittedName>
        <fullName evidence="1">NRDE family protein</fullName>
    </submittedName>
</protein>
<gene>
    <name evidence="1" type="ORF">GCM10023116_49930</name>
</gene>
<dbReference type="Gene3D" id="3.60.60.10">
    <property type="entry name" value="Penicillin V Acylase, Chain A"/>
    <property type="match status" value="1"/>
</dbReference>
<evidence type="ECO:0000313" key="2">
    <source>
        <dbReference type="Proteomes" id="UP001500604"/>
    </source>
</evidence>
<organism evidence="1 2">
    <name type="scientific">Kistimonas scapharcae</name>
    <dbReference type="NCBI Taxonomy" id="1036133"/>
    <lineage>
        <taxon>Bacteria</taxon>
        <taxon>Pseudomonadati</taxon>
        <taxon>Pseudomonadota</taxon>
        <taxon>Gammaproteobacteria</taxon>
        <taxon>Oceanospirillales</taxon>
        <taxon>Endozoicomonadaceae</taxon>
        <taxon>Kistimonas</taxon>
    </lineage>
</organism>
<evidence type="ECO:0000313" key="1">
    <source>
        <dbReference type="EMBL" id="GAA4652709.1"/>
    </source>
</evidence>
<accession>A0ABP8VBE0</accession>
<dbReference type="PANTHER" id="PTHR17985:SF8">
    <property type="entry name" value="TRANSPORT AND GOLGI ORGANIZATION PROTEIN 2 HOMOLOG"/>
    <property type="match status" value="1"/>
</dbReference>
<dbReference type="Proteomes" id="UP001500604">
    <property type="component" value="Unassembled WGS sequence"/>
</dbReference>
<dbReference type="InterPro" id="IPR008551">
    <property type="entry name" value="TANGO2"/>
</dbReference>
<dbReference type="EMBL" id="BAABFL010000480">
    <property type="protein sequence ID" value="GAA4652709.1"/>
    <property type="molecule type" value="Genomic_DNA"/>
</dbReference>
<dbReference type="RefSeq" id="WP_345199329.1">
    <property type="nucleotide sequence ID" value="NZ_BAABFL010000480.1"/>
</dbReference>
<proteinExistence type="predicted"/>
<comment type="caution">
    <text evidence="1">The sequence shown here is derived from an EMBL/GenBank/DDBJ whole genome shotgun (WGS) entry which is preliminary data.</text>
</comment>
<reference evidence="2" key="1">
    <citation type="journal article" date="2019" name="Int. J. Syst. Evol. Microbiol.">
        <title>The Global Catalogue of Microorganisms (GCM) 10K type strain sequencing project: providing services to taxonomists for standard genome sequencing and annotation.</title>
        <authorList>
            <consortium name="The Broad Institute Genomics Platform"/>
            <consortium name="The Broad Institute Genome Sequencing Center for Infectious Disease"/>
            <person name="Wu L."/>
            <person name="Ma J."/>
        </authorList>
    </citation>
    <scope>NUCLEOTIDE SEQUENCE [LARGE SCALE GENOMIC DNA]</scope>
    <source>
        <strain evidence="2">JCM 17805</strain>
    </source>
</reference>